<sequence length="333" mass="36177">MTIIVALLVFGVIVLFHEFGHFIIAKASGVKVHEFAIGMGPKIASIQGKETLYSIRILPIGGYVKMLGENEESDDERSFGNKSIFKRISIIAAGPIMNFILAVIIFAVIFMSTGTPSTTVKEAMEGYPAQQAGIMQGDKIVEIEGEKISEWSDITSRIGPSAGEELEISIERDGNLLQKVVVPEEEDGRGMIGIVPGNEKNIFYSLKYSVQRTLWILSQMIGFLVSLIGGKAASSEVVGPVGIINVVGEAAKIGLLNVLSLAAVISINLGLLNLLPIPALDGSRILFLIVELIRGKKLDQEKEGFIHFIGFAILIAFMIFITYKDVIQLLKDK</sequence>
<comment type="subcellular location">
    <subcellularLocation>
        <location evidence="2">Membrane</location>
        <topology evidence="2">Multi-pass membrane protein</topology>
    </subcellularLocation>
</comment>
<dbReference type="Pfam" id="PF02163">
    <property type="entry name" value="Peptidase_M50"/>
    <property type="match status" value="1"/>
</dbReference>
<proteinExistence type="inferred from homology"/>
<dbReference type="CDD" id="cd23081">
    <property type="entry name" value="cpPDZ_EcRseP-like"/>
    <property type="match status" value="1"/>
</dbReference>
<dbReference type="InterPro" id="IPR004387">
    <property type="entry name" value="Pept_M50_Zn"/>
</dbReference>
<dbReference type="EMBL" id="JJMM01000011">
    <property type="protein sequence ID" value="KDR95200.1"/>
    <property type="molecule type" value="Genomic_DNA"/>
</dbReference>
<dbReference type="OrthoDB" id="9782003at2"/>
<evidence type="ECO:0000256" key="7">
    <source>
        <dbReference type="ARBA" id="ARBA00022833"/>
    </source>
</evidence>
<comment type="similarity">
    <text evidence="3 11">Belongs to the peptidase M50B family.</text>
</comment>
<feature type="transmembrane region" description="Helical" evidence="11">
    <location>
        <begin position="304"/>
        <end position="323"/>
    </location>
</feature>
<keyword evidence="6 11" id="KW-0378">Hydrolase</keyword>
<evidence type="ECO:0000259" key="12">
    <source>
        <dbReference type="Pfam" id="PF02163"/>
    </source>
</evidence>
<keyword evidence="14" id="KW-1185">Reference proteome</keyword>
<evidence type="ECO:0000256" key="4">
    <source>
        <dbReference type="ARBA" id="ARBA00022670"/>
    </source>
</evidence>
<evidence type="ECO:0000256" key="2">
    <source>
        <dbReference type="ARBA" id="ARBA00004141"/>
    </source>
</evidence>
<accession>A0A069RGB5</accession>
<gene>
    <name evidence="13" type="ORF">CLIT_11c02290</name>
</gene>
<dbReference type="SUPFAM" id="SSF50156">
    <property type="entry name" value="PDZ domain-like"/>
    <property type="match status" value="1"/>
</dbReference>
<keyword evidence="9 11" id="KW-0482">Metalloprotease</keyword>
<dbReference type="GO" id="GO:0016020">
    <property type="term" value="C:membrane"/>
    <property type="evidence" value="ECO:0007669"/>
    <property type="project" value="UniProtKB-SubCell"/>
</dbReference>
<dbReference type="PANTHER" id="PTHR42837">
    <property type="entry name" value="REGULATOR OF SIGMA-E PROTEASE RSEP"/>
    <property type="match status" value="1"/>
</dbReference>
<keyword evidence="5 11" id="KW-0812">Transmembrane</keyword>
<keyword evidence="7 11" id="KW-0862">Zinc</keyword>
<keyword evidence="11" id="KW-0479">Metal-binding</keyword>
<feature type="domain" description="Peptidase M50" evidence="12">
    <location>
        <begin position="6"/>
        <end position="316"/>
    </location>
</feature>
<dbReference type="RefSeq" id="WP_038265290.1">
    <property type="nucleotide sequence ID" value="NZ_FSRH01000002.1"/>
</dbReference>
<evidence type="ECO:0000256" key="8">
    <source>
        <dbReference type="ARBA" id="ARBA00022989"/>
    </source>
</evidence>
<dbReference type="PANTHER" id="PTHR42837:SF2">
    <property type="entry name" value="MEMBRANE METALLOPROTEASE ARASP2, CHLOROPLASTIC-RELATED"/>
    <property type="match status" value="1"/>
</dbReference>
<organism evidence="13 14">
    <name type="scientific">Peptoclostridium litorale DSM 5388</name>
    <dbReference type="NCBI Taxonomy" id="1121324"/>
    <lineage>
        <taxon>Bacteria</taxon>
        <taxon>Bacillati</taxon>
        <taxon>Bacillota</taxon>
        <taxon>Clostridia</taxon>
        <taxon>Peptostreptococcales</taxon>
        <taxon>Peptoclostridiaceae</taxon>
        <taxon>Peptoclostridium</taxon>
    </lineage>
</organism>
<evidence type="ECO:0000256" key="5">
    <source>
        <dbReference type="ARBA" id="ARBA00022692"/>
    </source>
</evidence>
<feature type="transmembrane region" description="Helical" evidence="11">
    <location>
        <begin position="88"/>
        <end position="111"/>
    </location>
</feature>
<evidence type="ECO:0000256" key="11">
    <source>
        <dbReference type="RuleBase" id="RU362031"/>
    </source>
</evidence>
<protein>
    <recommendedName>
        <fullName evidence="11">Zinc metalloprotease</fullName>
        <ecNumber evidence="11">3.4.24.-</ecNumber>
    </recommendedName>
</protein>
<dbReference type="AlphaFoldDB" id="A0A069RGB5"/>
<evidence type="ECO:0000256" key="3">
    <source>
        <dbReference type="ARBA" id="ARBA00007931"/>
    </source>
</evidence>
<dbReference type="CDD" id="cd06163">
    <property type="entry name" value="S2P-M50_PDZ_RseP-like"/>
    <property type="match status" value="1"/>
</dbReference>
<evidence type="ECO:0000256" key="6">
    <source>
        <dbReference type="ARBA" id="ARBA00022801"/>
    </source>
</evidence>
<dbReference type="EC" id="3.4.24.-" evidence="11"/>
<dbReference type="eggNOG" id="COG0750">
    <property type="taxonomic scope" value="Bacteria"/>
</dbReference>
<feature type="transmembrane region" description="Helical" evidence="11">
    <location>
        <begin position="214"/>
        <end position="233"/>
    </location>
</feature>
<feature type="transmembrane region" description="Helical" evidence="11">
    <location>
        <begin position="253"/>
        <end position="275"/>
    </location>
</feature>
<dbReference type="NCBIfam" id="TIGR00054">
    <property type="entry name" value="RIP metalloprotease RseP"/>
    <property type="match status" value="1"/>
</dbReference>
<evidence type="ECO:0000256" key="9">
    <source>
        <dbReference type="ARBA" id="ARBA00023049"/>
    </source>
</evidence>
<dbReference type="Gene3D" id="2.30.42.10">
    <property type="match status" value="1"/>
</dbReference>
<reference evidence="13 14" key="1">
    <citation type="submission" date="2014-03" db="EMBL/GenBank/DDBJ databases">
        <title>Genome sequence of Clostridium litorale W6, DSM 5388.</title>
        <authorList>
            <person name="Poehlein A."/>
            <person name="Jagirdar A."/>
            <person name="Khonsari B."/>
            <person name="Chibani C.M."/>
            <person name="Gutierrez Gutierrez D.A."/>
            <person name="Davydova E."/>
            <person name="Alghaithi H.S."/>
            <person name="Nair K.P."/>
            <person name="Dhamotharan K."/>
            <person name="Chandran L."/>
            <person name="G W."/>
            <person name="Daniel R."/>
        </authorList>
    </citation>
    <scope>NUCLEOTIDE SEQUENCE [LARGE SCALE GENOMIC DNA]</scope>
    <source>
        <strain evidence="13 14">W6</strain>
    </source>
</reference>
<evidence type="ECO:0000256" key="1">
    <source>
        <dbReference type="ARBA" id="ARBA00001947"/>
    </source>
</evidence>
<dbReference type="InterPro" id="IPR036034">
    <property type="entry name" value="PDZ_sf"/>
</dbReference>
<evidence type="ECO:0000256" key="10">
    <source>
        <dbReference type="ARBA" id="ARBA00023136"/>
    </source>
</evidence>
<dbReference type="GO" id="GO:0046872">
    <property type="term" value="F:metal ion binding"/>
    <property type="evidence" value="ECO:0007669"/>
    <property type="project" value="UniProtKB-KW"/>
</dbReference>
<dbReference type="Proteomes" id="UP000027946">
    <property type="component" value="Unassembled WGS sequence"/>
</dbReference>
<comment type="caution">
    <text evidence="13">The sequence shown here is derived from an EMBL/GenBank/DDBJ whole genome shotgun (WGS) entry which is preliminary data.</text>
</comment>
<dbReference type="InterPro" id="IPR008915">
    <property type="entry name" value="Peptidase_M50"/>
</dbReference>
<evidence type="ECO:0000313" key="13">
    <source>
        <dbReference type="EMBL" id="KDR95200.1"/>
    </source>
</evidence>
<name>A0A069RGB5_PEPLI</name>
<keyword evidence="4 13" id="KW-0645">Protease</keyword>
<keyword evidence="10 11" id="KW-0472">Membrane</keyword>
<dbReference type="STRING" id="1121324.CLIT_11c02290"/>
<evidence type="ECO:0000313" key="14">
    <source>
        <dbReference type="Proteomes" id="UP000027946"/>
    </source>
</evidence>
<keyword evidence="8 11" id="KW-1133">Transmembrane helix</keyword>
<comment type="cofactor">
    <cofactor evidence="1 11">
        <name>Zn(2+)</name>
        <dbReference type="ChEBI" id="CHEBI:29105"/>
    </cofactor>
</comment>
<dbReference type="GO" id="GO:0004222">
    <property type="term" value="F:metalloendopeptidase activity"/>
    <property type="evidence" value="ECO:0007669"/>
    <property type="project" value="InterPro"/>
</dbReference>
<dbReference type="GO" id="GO:0006508">
    <property type="term" value="P:proteolysis"/>
    <property type="evidence" value="ECO:0007669"/>
    <property type="project" value="UniProtKB-KW"/>
</dbReference>